<dbReference type="GeneID" id="17275334"/>
<dbReference type="PaxDb" id="2903-EOD30060"/>
<sequence>MLEATGAHGVAAAGGGLGDPPAPEAARQAELLRAALPRAGVYLPEELFASAEARAPMLARLLATPGTLNAGFEECRPEEACVVAAAEGEAAGAAPSRVAVDALGFDDLLPGLDGD</sequence>
<reference evidence="2" key="2">
    <citation type="submission" date="2024-10" db="UniProtKB">
        <authorList>
            <consortium name="EnsemblProtists"/>
        </authorList>
    </citation>
    <scope>IDENTIFICATION</scope>
</reference>
<protein>
    <submittedName>
        <fullName evidence="2">Uncharacterized protein</fullName>
    </submittedName>
</protein>
<keyword evidence="3" id="KW-1185">Reference proteome</keyword>
<dbReference type="AlphaFoldDB" id="A0A0D3K2S5"/>
<name>A0A0D3K2S5_EMIH1</name>
<evidence type="ECO:0000313" key="2">
    <source>
        <dbReference type="EnsemblProtists" id="EOD30060"/>
    </source>
</evidence>
<dbReference type="RefSeq" id="XP_005782489.1">
    <property type="nucleotide sequence ID" value="XM_005782432.1"/>
</dbReference>
<dbReference type="EnsemblProtists" id="EOD30060">
    <property type="protein sequence ID" value="EOD30060"/>
    <property type="gene ID" value="EMIHUDRAFT_353027"/>
</dbReference>
<dbReference type="KEGG" id="ehx:EMIHUDRAFT_353027"/>
<accession>A0A0D3K2S5</accession>
<evidence type="ECO:0000256" key="1">
    <source>
        <dbReference type="SAM" id="MobiDB-lite"/>
    </source>
</evidence>
<evidence type="ECO:0000313" key="3">
    <source>
        <dbReference type="Proteomes" id="UP000013827"/>
    </source>
</evidence>
<feature type="region of interest" description="Disordered" evidence="1">
    <location>
        <begin position="1"/>
        <end position="25"/>
    </location>
</feature>
<dbReference type="HOGENOM" id="CLU_2113592_0_0_1"/>
<organism evidence="2 3">
    <name type="scientific">Emiliania huxleyi (strain CCMP1516)</name>
    <dbReference type="NCBI Taxonomy" id="280463"/>
    <lineage>
        <taxon>Eukaryota</taxon>
        <taxon>Haptista</taxon>
        <taxon>Haptophyta</taxon>
        <taxon>Prymnesiophyceae</taxon>
        <taxon>Isochrysidales</taxon>
        <taxon>Noelaerhabdaceae</taxon>
        <taxon>Emiliania</taxon>
    </lineage>
</organism>
<feature type="compositionally biased region" description="Low complexity" evidence="1">
    <location>
        <begin position="1"/>
        <end position="11"/>
    </location>
</feature>
<proteinExistence type="predicted"/>
<dbReference type="Proteomes" id="UP000013827">
    <property type="component" value="Unassembled WGS sequence"/>
</dbReference>
<reference evidence="3" key="1">
    <citation type="journal article" date="2013" name="Nature">
        <title>Pan genome of the phytoplankton Emiliania underpins its global distribution.</title>
        <authorList>
            <person name="Read B.A."/>
            <person name="Kegel J."/>
            <person name="Klute M.J."/>
            <person name="Kuo A."/>
            <person name="Lefebvre S.C."/>
            <person name="Maumus F."/>
            <person name="Mayer C."/>
            <person name="Miller J."/>
            <person name="Monier A."/>
            <person name="Salamov A."/>
            <person name="Young J."/>
            <person name="Aguilar M."/>
            <person name="Claverie J.M."/>
            <person name="Frickenhaus S."/>
            <person name="Gonzalez K."/>
            <person name="Herman E.K."/>
            <person name="Lin Y.C."/>
            <person name="Napier J."/>
            <person name="Ogata H."/>
            <person name="Sarno A.F."/>
            <person name="Shmutz J."/>
            <person name="Schroeder D."/>
            <person name="de Vargas C."/>
            <person name="Verret F."/>
            <person name="von Dassow P."/>
            <person name="Valentin K."/>
            <person name="Van de Peer Y."/>
            <person name="Wheeler G."/>
            <person name="Dacks J.B."/>
            <person name="Delwiche C.F."/>
            <person name="Dyhrman S.T."/>
            <person name="Glockner G."/>
            <person name="John U."/>
            <person name="Richards T."/>
            <person name="Worden A.Z."/>
            <person name="Zhang X."/>
            <person name="Grigoriev I.V."/>
            <person name="Allen A.E."/>
            <person name="Bidle K."/>
            <person name="Borodovsky M."/>
            <person name="Bowler C."/>
            <person name="Brownlee C."/>
            <person name="Cock J.M."/>
            <person name="Elias M."/>
            <person name="Gladyshev V.N."/>
            <person name="Groth M."/>
            <person name="Guda C."/>
            <person name="Hadaegh A."/>
            <person name="Iglesias-Rodriguez M.D."/>
            <person name="Jenkins J."/>
            <person name="Jones B.M."/>
            <person name="Lawson T."/>
            <person name="Leese F."/>
            <person name="Lindquist E."/>
            <person name="Lobanov A."/>
            <person name="Lomsadze A."/>
            <person name="Malik S.B."/>
            <person name="Marsh M.E."/>
            <person name="Mackinder L."/>
            <person name="Mock T."/>
            <person name="Mueller-Roeber B."/>
            <person name="Pagarete A."/>
            <person name="Parker M."/>
            <person name="Probert I."/>
            <person name="Quesneville H."/>
            <person name="Raines C."/>
            <person name="Rensing S.A."/>
            <person name="Riano-Pachon D.M."/>
            <person name="Richier S."/>
            <person name="Rokitta S."/>
            <person name="Shiraiwa Y."/>
            <person name="Soanes D.M."/>
            <person name="van der Giezen M."/>
            <person name="Wahlund T.M."/>
            <person name="Williams B."/>
            <person name="Wilson W."/>
            <person name="Wolfe G."/>
            <person name="Wurch L.L."/>
        </authorList>
    </citation>
    <scope>NUCLEOTIDE SEQUENCE</scope>
</reference>